<evidence type="ECO:0000256" key="1">
    <source>
        <dbReference type="ARBA" id="ARBA00008007"/>
    </source>
</evidence>
<dbReference type="PANTHER" id="PTHR47505:SF1">
    <property type="entry name" value="DNA UTILIZATION PROTEIN YHGH"/>
    <property type="match status" value="1"/>
</dbReference>
<dbReference type="InterPro" id="IPR051910">
    <property type="entry name" value="ComF/GntX_DNA_util-trans"/>
</dbReference>
<evidence type="ECO:0000259" key="2">
    <source>
        <dbReference type="Pfam" id="PF00156"/>
    </source>
</evidence>
<comment type="caution">
    <text evidence="3">The sequence shown here is derived from an EMBL/GenBank/DDBJ whole genome shotgun (WGS) entry which is preliminary data.</text>
</comment>
<feature type="domain" description="Phosphoribosyltransferase" evidence="2">
    <location>
        <begin position="134"/>
        <end position="226"/>
    </location>
</feature>
<name>A0A9D7XTC7_9BACT</name>
<dbReference type="Pfam" id="PF00156">
    <property type="entry name" value="Pribosyltran"/>
    <property type="match status" value="1"/>
</dbReference>
<protein>
    <submittedName>
        <fullName evidence="3">ComF family protein</fullName>
    </submittedName>
</protein>
<reference evidence="3 4" key="1">
    <citation type="submission" date="2020-10" db="EMBL/GenBank/DDBJ databases">
        <title>Connecting structure to function with the recovery of over 1000 high-quality activated sludge metagenome-assembled genomes encoding full-length rRNA genes using long-read sequencing.</title>
        <authorList>
            <person name="Singleton C.M."/>
            <person name="Petriglieri F."/>
            <person name="Kristensen J.M."/>
            <person name="Kirkegaard R.H."/>
            <person name="Michaelsen T.Y."/>
            <person name="Andersen M.H."/>
            <person name="Karst S.M."/>
            <person name="Dueholm M.S."/>
            <person name="Nielsen P.H."/>
            <person name="Albertsen M."/>
        </authorList>
    </citation>
    <scope>NUCLEOTIDE SEQUENCE [LARGE SCALE GENOMIC DNA]</scope>
    <source>
        <strain evidence="3">Ribe_18-Q3-R11-54_MAXAC.273</strain>
    </source>
</reference>
<dbReference type="InterPro" id="IPR029057">
    <property type="entry name" value="PRTase-like"/>
</dbReference>
<proteinExistence type="inferred from homology"/>
<dbReference type="CDD" id="cd06223">
    <property type="entry name" value="PRTases_typeI"/>
    <property type="match status" value="1"/>
</dbReference>
<accession>A0A9D7XTC7</accession>
<dbReference type="SUPFAM" id="SSF53271">
    <property type="entry name" value="PRTase-like"/>
    <property type="match status" value="1"/>
</dbReference>
<dbReference type="Gene3D" id="3.40.50.2020">
    <property type="match status" value="1"/>
</dbReference>
<dbReference type="InterPro" id="IPR000836">
    <property type="entry name" value="PRTase_dom"/>
</dbReference>
<dbReference type="PANTHER" id="PTHR47505">
    <property type="entry name" value="DNA UTILIZATION PROTEIN YHGH"/>
    <property type="match status" value="1"/>
</dbReference>
<organism evidence="3 4">
    <name type="scientific">Candidatus Opimibacter skivensis</name>
    <dbReference type="NCBI Taxonomy" id="2982028"/>
    <lineage>
        <taxon>Bacteria</taxon>
        <taxon>Pseudomonadati</taxon>
        <taxon>Bacteroidota</taxon>
        <taxon>Saprospiria</taxon>
        <taxon>Saprospirales</taxon>
        <taxon>Saprospiraceae</taxon>
        <taxon>Candidatus Opimibacter</taxon>
    </lineage>
</organism>
<comment type="similarity">
    <text evidence="1">Belongs to the ComF/GntX family.</text>
</comment>
<evidence type="ECO:0000313" key="3">
    <source>
        <dbReference type="EMBL" id="MBK9983533.1"/>
    </source>
</evidence>
<dbReference type="EMBL" id="JADKGY010000020">
    <property type="protein sequence ID" value="MBK9983533.1"/>
    <property type="molecule type" value="Genomic_DNA"/>
</dbReference>
<gene>
    <name evidence="3" type="ORF">IPP15_14295</name>
</gene>
<sequence>MTPWYRHIIDLLYPPLCASCGVQRPLDHHIFCLDCINELPETGFHQYAENPFTSHFKGRIDLKTGAAFLYFSRGGGTQRLLHQIKYNNQPELIVTIGKWYGKQLLQSELWNEIDIVVPVPLHWKKQRKRGYNQSAVFGEGIAEAMGITCQKNALRRSTHDKSLTGMKRLERVQTIGSSFVLVNPNLVKEKHVLLVDDVLTTGATLESCALALASAKIASLRMVTIATGEL</sequence>
<evidence type="ECO:0000313" key="4">
    <source>
        <dbReference type="Proteomes" id="UP000808337"/>
    </source>
</evidence>
<dbReference type="Proteomes" id="UP000808337">
    <property type="component" value="Unassembled WGS sequence"/>
</dbReference>
<dbReference type="AlphaFoldDB" id="A0A9D7XTC7"/>